<dbReference type="Proteomes" id="UP000075714">
    <property type="component" value="Unassembled WGS sequence"/>
</dbReference>
<gene>
    <name evidence="3" type="ORF">GPECTOR_1g260</name>
</gene>
<dbReference type="EMBL" id="LSYV01000002">
    <property type="protein sequence ID" value="KXZ56296.1"/>
    <property type="molecule type" value="Genomic_DNA"/>
</dbReference>
<evidence type="ECO:0000313" key="3">
    <source>
        <dbReference type="EMBL" id="KXZ56296.1"/>
    </source>
</evidence>
<proteinExistence type="predicted"/>
<evidence type="ECO:0000313" key="4">
    <source>
        <dbReference type="Proteomes" id="UP000075714"/>
    </source>
</evidence>
<dbReference type="AlphaFoldDB" id="A0A150H2B8"/>
<evidence type="ECO:0000256" key="2">
    <source>
        <dbReference type="SAM" id="MobiDB-lite"/>
    </source>
</evidence>
<accession>A0A150H2B8</accession>
<sequence length="316" mass="33794">MHKEAASVRQKTGQEWQTIAGDKEAEVVRLRAEIGRLRQALSSTTQAHSTQADDVASLQAQLQEALALNKAQQRQAVVTTSAADGPSAELHRLRSELDARTAALERAEADLSAQAASASARMAELQDSFHAKIAEMRRTQQQQLEQAVAAARAAAASDAAAAAAARTGPRAGAAALEQQNAQRLQRAESDAIALRKQLDAAQATVIELQGKLDQVRSEADSSRSQLTSTQFSEKALKARVKELEGQVAKLQQQRQREPMPPASAPAPLPAPPAPAAPAVDMSMLAMMEGQLGRLSEIIRARESEVTQMRAALQVRL</sequence>
<feature type="compositionally biased region" description="Pro residues" evidence="2">
    <location>
        <begin position="258"/>
        <end position="275"/>
    </location>
</feature>
<comment type="caution">
    <text evidence="3">The sequence shown here is derived from an EMBL/GenBank/DDBJ whole genome shotgun (WGS) entry which is preliminary data.</text>
</comment>
<keyword evidence="1" id="KW-0175">Coiled coil</keyword>
<protein>
    <submittedName>
        <fullName evidence="3">Uncharacterized protein</fullName>
    </submittedName>
</protein>
<feature type="coiled-coil region" evidence="1">
    <location>
        <begin position="20"/>
        <end position="110"/>
    </location>
</feature>
<evidence type="ECO:0000256" key="1">
    <source>
        <dbReference type="SAM" id="Coils"/>
    </source>
</evidence>
<keyword evidence="4" id="KW-1185">Reference proteome</keyword>
<dbReference type="OrthoDB" id="539581at2759"/>
<name>A0A150H2B8_GONPE</name>
<feature type="region of interest" description="Disordered" evidence="2">
    <location>
        <begin position="250"/>
        <end position="275"/>
    </location>
</feature>
<organism evidence="3 4">
    <name type="scientific">Gonium pectorale</name>
    <name type="common">Green alga</name>
    <dbReference type="NCBI Taxonomy" id="33097"/>
    <lineage>
        <taxon>Eukaryota</taxon>
        <taxon>Viridiplantae</taxon>
        <taxon>Chlorophyta</taxon>
        <taxon>core chlorophytes</taxon>
        <taxon>Chlorophyceae</taxon>
        <taxon>CS clade</taxon>
        <taxon>Chlamydomonadales</taxon>
        <taxon>Volvocaceae</taxon>
        <taxon>Gonium</taxon>
    </lineage>
</organism>
<reference evidence="4" key="1">
    <citation type="journal article" date="2016" name="Nat. Commun.">
        <title>The Gonium pectorale genome demonstrates co-option of cell cycle regulation during the evolution of multicellularity.</title>
        <authorList>
            <person name="Hanschen E.R."/>
            <person name="Marriage T.N."/>
            <person name="Ferris P.J."/>
            <person name="Hamaji T."/>
            <person name="Toyoda A."/>
            <person name="Fujiyama A."/>
            <person name="Neme R."/>
            <person name="Noguchi H."/>
            <person name="Minakuchi Y."/>
            <person name="Suzuki M."/>
            <person name="Kawai-Toyooka H."/>
            <person name="Smith D.R."/>
            <person name="Sparks H."/>
            <person name="Anderson J."/>
            <person name="Bakaric R."/>
            <person name="Luria V."/>
            <person name="Karger A."/>
            <person name="Kirschner M.W."/>
            <person name="Durand P.M."/>
            <person name="Michod R.E."/>
            <person name="Nozaki H."/>
            <person name="Olson B.J."/>
        </authorList>
    </citation>
    <scope>NUCLEOTIDE SEQUENCE [LARGE SCALE GENOMIC DNA]</scope>
    <source>
        <strain evidence="4">NIES-2863</strain>
    </source>
</reference>